<proteinExistence type="predicted"/>
<dbReference type="KEGG" id="cpra:CPter91_4681"/>
<gene>
    <name evidence="1" type="ORF">CPter91_4681</name>
</gene>
<dbReference type="Proteomes" id="UP000074561">
    <property type="component" value="Chromosome"/>
</dbReference>
<protein>
    <submittedName>
        <fullName evidence="1">Uncharacterized protein</fullName>
    </submittedName>
</protein>
<reference evidence="1 2" key="1">
    <citation type="submission" date="2015-11" db="EMBL/GenBank/DDBJ databases">
        <title>Exploring the genomic traits of fungus-feeding bacterial genus Collimonas.</title>
        <authorList>
            <person name="Song C."/>
            <person name="Schmidt R."/>
            <person name="de Jager V."/>
            <person name="Krzyzanowska D."/>
            <person name="Jongedijk E."/>
            <person name="Cankar K."/>
            <person name="Beekwilder J."/>
            <person name="van Veen A."/>
            <person name="de Boer W."/>
            <person name="van Veen J.A."/>
            <person name="Garbeva P."/>
        </authorList>
    </citation>
    <scope>NUCLEOTIDE SEQUENCE [LARGE SCALE GENOMIC DNA]</scope>
    <source>
        <strain evidence="1 2">Ter91</strain>
    </source>
</reference>
<dbReference type="PATRIC" id="fig|279113.9.peg.4637"/>
<name>A0A127QA85_9BURK</name>
<dbReference type="AlphaFoldDB" id="A0A127QA85"/>
<accession>A0A127QA85</accession>
<evidence type="ECO:0000313" key="1">
    <source>
        <dbReference type="EMBL" id="AMP06980.1"/>
    </source>
</evidence>
<dbReference type="EMBL" id="CP013234">
    <property type="protein sequence ID" value="AMP06980.1"/>
    <property type="molecule type" value="Genomic_DNA"/>
</dbReference>
<organism evidence="1 2">
    <name type="scientific">Collimonas pratensis</name>
    <dbReference type="NCBI Taxonomy" id="279113"/>
    <lineage>
        <taxon>Bacteria</taxon>
        <taxon>Pseudomonadati</taxon>
        <taxon>Pseudomonadota</taxon>
        <taxon>Betaproteobacteria</taxon>
        <taxon>Burkholderiales</taxon>
        <taxon>Oxalobacteraceae</taxon>
        <taxon>Collimonas</taxon>
    </lineage>
</organism>
<evidence type="ECO:0000313" key="2">
    <source>
        <dbReference type="Proteomes" id="UP000074561"/>
    </source>
</evidence>
<sequence>MHDIASSSGSIGPHVIIRNEEITAENAPSRITPLGEAGNATVIDMPSEHELHRDLMAHSKAFVEEDRIVLNPEHVQAFIETRAQALKTGDWTQAKLCFNTMLNLEQSGMDAGFREGGKAYSWRNAPASIMSLLPTICTFKAHGNAPGPARNWAAGYFGSVMAVSTVSSLVNTYTLLHVTPYQDMAFRNAADIAPELNTPTFDKIETELKQVLQHVQDESPRLQDLLTRSVADPGNHELRAAANHAVDEVAKTLDHAINHYTTRCQLNRVYFEGLHRQSCLQTLKFYGNLLAGWGGYIAKDPRVAAGIQIATSVSQLALQRLVAPSDEVDKQNLMIDLKMLTADDPSKFKELMRSPLQIRVKTLDQIFTGQVRELEQQIADTLHMGANGPNDWRTHAGLKDRAEYPARLAAISDIRSGAFESLGAGEKAAVQALEIELASATDIRNYERADELHAVIAGTLKIDADVLKTHASLQTQANRLPPLSHEERAQLALLSSKIETASGNLPDSQRSKFNTLVIAWESTRHDPQRVREGRFTEVSDYNDNKRTVRDGMQVTEHTNFFELSPEFKVGFIKAGNTRSGLPDEVSATYGAASWRAFQLGVAGINGSLMINSLLGLVSAQKKTHDPTYQEPLWERYLSLGITMSAVLVNVAAAYQVANAKTKPLGKLWGQVASGPTSSISETVYQNNKLDERRKIREATANGSYPYVGVSIKSLSTYCLGALKLGFKGMAFMPRDGIAASKARAAFEKAEGKQKELERMKNGLTQFDQALNIADDARA</sequence>